<accession>A0AAD5UEI4</accession>
<sequence>MSEFVSTDTSLNANESKKGFTFGNTVKKLSKFMSGSKASLNKPVHQETDISEATFRNSVKRIPSAKLKGITTWFSKGKSKVTEKEKNEIERESTARTKVYKTEGMFEDRESEPVDPEYLESMQREYASSVEDATWKVPFHVGSADIYTSPTVEMLPRREDANVIPRQRSDSLKRADSIDEFQGRRQGIYIPTTLKEAKENPTKSAFDINREHMVSSQDDAFKISDADQVDDLVCFVEHPDC</sequence>
<gene>
    <name evidence="1" type="ORF">HK103_006169</name>
</gene>
<keyword evidence="2" id="KW-1185">Reference proteome</keyword>
<reference evidence="1" key="1">
    <citation type="submission" date="2020-05" db="EMBL/GenBank/DDBJ databases">
        <title>Phylogenomic resolution of chytrid fungi.</title>
        <authorList>
            <person name="Stajich J.E."/>
            <person name="Amses K."/>
            <person name="Simmons R."/>
            <person name="Seto K."/>
            <person name="Myers J."/>
            <person name="Bonds A."/>
            <person name="Quandt C.A."/>
            <person name="Barry K."/>
            <person name="Liu P."/>
            <person name="Grigoriev I."/>
            <person name="Longcore J.E."/>
            <person name="James T.Y."/>
        </authorList>
    </citation>
    <scope>NUCLEOTIDE SEQUENCE</scope>
    <source>
        <strain evidence="1">PLAUS21</strain>
    </source>
</reference>
<dbReference type="Proteomes" id="UP001210925">
    <property type="component" value="Unassembled WGS sequence"/>
</dbReference>
<organism evidence="1 2">
    <name type="scientific">Boothiomyces macroporosus</name>
    <dbReference type="NCBI Taxonomy" id="261099"/>
    <lineage>
        <taxon>Eukaryota</taxon>
        <taxon>Fungi</taxon>
        <taxon>Fungi incertae sedis</taxon>
        <taxon>Chytridiomycota</taxon>
        <taxon>Chytridiomycota incertae sedis</taxon>
        <taxon>Chytridiomycetes</taxon>
        <taxon>Rhizophydiales</taxon>
        <taxon>Terramycetaceae</taxon>
        <taxon>Boothiomyces</taxon>
    </lineage>
</organism>
<protein>
    <submittedName>
        <fullName evidence="1">Uncharacterized protein</fullName>
    </submittedName>
</protein>
<dbReference type="AlphaFoldDB" id="A0AAD5UEI4"/>
<proteinExistence type="predicted"/>
<evidence type="ECO:0000313" key="2">
    <source>
        <dbReference type="Proteomes" id="UP001210925"/>
    </source>
</evidence>
<evidence type="ECO:0000313" key="1">
    <source>
        <dbReference type="EMBL" id="KAJ3255644.1"/>
    </source>
</evidence>
<dbReference type="EMBL" id="JADGKB010000063">
    <property type="protein sequence ID" value="KAJ3255644.1"/>
    <property type="molecule type" value="Genomic_DNA"/>
</dbReference>
<comment type="caution">
    <text evidence="1">The sequence shown here is derived from an EMBL/GenBank/DDBJ whole genome shotgun (WGS) entry which is preliminary data.</text>
</comment>
<name>A0AAD5UEI4_9FUNG</name>